<dbReference type="AlphaFoldDB" id="A0A0N4UEZ4"/>
<dbReference type="Gene3D" id="3.40.33.10">
    <property type="entry name" value="CAP"/>
    <property type="match status" value="1"/>
</dbReference>
<evidence type="ECO:0000313" key="5">
    <source>
        <dbReference type="WBParaSite" id="DME_0000597601-mRNA-1"/>
    </source>
</evidence>
<dbReference type="EMBL" id="UYYG01000010">
    <property type="protein sequence ID" value="VDN50942.1"/>
    <property type="molecule type" value="Genomic_DNA"/>
</dbReference>
<protein>
    <submittedName>
        <fullName evidence="5">SCP domain-containing protein</fullName>
    </submittedName>
</protein>
<proteinExistence type="predicted"/>
<dbReference type="InterPro" id="IPR035940">
    <property type="entry name" value="CAP_sf"/>
</dbReference>
<reference evidence="2 4" key="2">
    <citation type="submission" date="2018-11" db="EMBL/GenBank/DDBJ databases">
        <authorList>
            <consortium name="Pathogen Informatics"/>
        </authorList>
    </citation>
    <scope>NUCLEOTIDE SEQUENCE [LARGE SCALE GENOMIC DNA]</scope>
</reference>
<dbReference type="Proteomes" id="UP000274756">
    <property type="component" value="Unassembled WGS sequence"/>
</dbReference>
<dbReference type="Proteomes" id="UP000038040">
    <property type="component" value="Unplaced"/>
</dbReference>
<dbReference type="OrthoDB" id="5859323at2759"/>
<reference evidence="5" key="1">
    <citation type="submission" date="2017-02" db="UniProtKB">
        <authorList>
            <consortium name="WormBaseParasite"/>
        </authorList>
    </citation>
    <scope>IDENTIFICATION</scope>
</reference>
<accession>A0A0N4UEZ4</accession>
<evidence type="ECO:0000313" key="3">
    <source>
        <dbReference type="Proteomes" id="UP000038040"/>
    </source>
</evidence>
<dbReference type="WBParaSite" id="DME_0000597601-mRNA-1">
    <property type="protein sequence ID" value="DME_0000597601-mRNA-1"/>
    <property type="gene ID" value="DME_0000597601"/>
</dbReference>
<sequence length="147" mass="17065">MKIDPHQSLNTSEYGSEWSDNGTILKESRLVRNSHFNKSILMELAERINEKRRIYNISPITMNLELCARAKQWANILVTKKTFEPKRNLSMNLWMGQNPTGGIVDEWDKEMTSWPAHIFRCASFSKMGIASSYDDRTQSFIIVVEYS</sequence>
<organism evidence="3 5">
    <name type="scientific">Dracunculus medinensis</name>
    <name type="common">Guinea worm</name>
    <dbReference type="NCBI Taxonomy" id="318479"/>
    <lineage>
        <taxon>Eukaryota</taxon>
        <taxon>Metazoa</taxon>
        <taxon>Ecdysozoa</taxon>
        <taxon>Nematoda</taxon>
        <taxon>Chromadorea</taxon>
        <taxon>Rhabditida</taxon>
        <taxon>Spirurina</taxon>
        <taxon>Dracunculoidea</taxon>
        <taxon>Dracunculidae</taxon>
        <taxon>Dracunculus</taxon>
    </lineage>
</organism>
<gene>
    <name evidence="2" type="ORF">DME_LOCUS915</name>
</gene>
<evidence type="ECO:0000313" key="2">
    <source>
        <dbReference type="EMBL" id="VDN50942.1"/>
    </source>
</evidence>
<dbReference type="Pfam" id="PF00188">
    <property type="entry name" value="CAP"/>
    <property type="match status" value="1"/>
</dbReference>
<keyword evidence="4" id="KW-1185">Reference proteome</keyword>
<evidence type="ECO:0000259" key="1">
    <source>
        <dbReference type="Pfam" id="PF00188"/>
    </source>
</evidence>
<dbReference type="SUPFAM" id="SSF55797">
    <property type="entry name" value="PR-1-like"/>
    <property type="match status" value="1"/>
</dbReference>
<name>A0A0N4UEZ4_DRAME</name>
<feature type="domain" description="SCP" evidence="1">
    <location>
        <begin position="46"/>
        <end position="146"/>
    </location>
</feature>
<evidence type="ECO:0000313" key="4">
    <source>
        <dbReference type="Proteomes" id="UP000274756"/>
    </source>
</evidence>
<dbReference type="InterPro" id="IPR014044">
    <property type="entry name" value="CAP_dom"/>
</dbReference>